<feature type="transmembrane region" description="Helical" evidence="1">
    <location>
        <begin position="31"/>
        <end position="52"/>
    </location>
</feature>
<keyword evidence="1" id="KW-1133">Transmembrane helix</keyword>
<dbReference type="EMBL" id="RBII01000001">
    <property type="protein sequence ID" value="RKQ71866.1"/>
    <property type="molecule type" value="Genomic_DNA"/>
</dbReference>
<evidence type="ECO:0000313" key="2">
    <source>
        <dbReference type="EMBL" id="RKQ71866.1"/>
    </source>
</evidence>
<evidence type="ECO:0000256" key="1">
    <source>
        <dbReference type="SAM" id="Phobius"/>
    </source>
</evidence>
<proteinExistence type="predicted"/>
<organism evidence="2 3">
    <name type="scientific">Litorimonas taeanensis</name>
    <dbReference type="NCBI Taxonomy" id="568099"/>
    <lineage>
        <taxon>Bacteria</taxon>
        <taxon>Pseudomonadati</taxon>
        <taxon>Pseudomonadota</taxon>
        <taxon>Alphaproteobacteria</taxon>
        <taxon>Maricaulales</taxon>
        <taxon>Robiginitomaculaceae</taxon>
    </lineage>
</organism>
<name>A0A420WLU0_9PROT</name>
<accession>A0A420WLU0</accession>
<dbReference type="InParanoid" id="A0A420WLU0"/>
<protein>
    <submittedName>
        <fullName evidence="2">Uncharacterized protein</fullName>
    </submittedName>
</protein>
<dbReference type="Proteomes" id="UP000282211">
    <property type="component" value="Unassembled WGS sequence"/>
</dbReference>
<keyword evidence="3" id="KW-1185">Reference proteome</keyword>
<comment type="caution">
    <text evidence="2">The sequence shown here is derived from an EMBL/GenBank/DDBJ whole genome shotgun (WGS) entry which is preliminary data.</text>
</comment>
<reference evidence="2 3" key="1">
    <citation type="submission" date="2018-10" db="EMBL/GenBank/DDBJ databases">
        <title>Genomic Encyclopedia of Type Strains, Phase IV (KMG-IV): sequencing the most valuable type-strain genomes for metagenomic binning, comparative biology and taxonomic classification.</title>
        <authorList>
            <person name="Goeker M."/>
        </authorList>
    </citation>
    <scope>NUCLEOTIDE SEQUENCE [LARGE SCALE GENOMIC DNA]</scope>
    <source>
        <strain evidence="2 3">DSM 22008</strain>
    </source>
</reference>
<sequence length="83" mass="9531">MNKQSFLPFSCGIFLLLVTFSFSVKGNENILALIPVILLTVSIYFFSVSTNWYKTITKVDPVKFSQMLIIISCVLYFLISIFY</sequence>
<gene>
    <name evidence="2" type="ORF">DES40_1198</name>
</gene>
<evidence type="ECO:0000313" key="3">
    <source>
        <dbReference type="Proteomes" id="UP000282211"/>
    </source>
</evidence>
<keyword evidence="1" id="KW-0472">Membrane</keyword>
<feature type="transmembrane region" description="Helical" evidence="1">
    <location>
        <begin position="64"/>
        <end position="82"/>
    </location>
</feature>
<dbReference type="AlphaFoldDB" id="A0A420WLU0"/>
<keyword evidence="1" id="KW-0812">Transmembrane</keyword>